<evidence type="ECO:0000313" key="3">
    <source>
        <dbReference type="EMBL" id="GAA3929820.1"/>
    </source>
</evidence>
<dbReference type="Pfam" id="PF04149">
    <property type="entry name" value="DUF397"/>
    <property type="match status" value="1"/>
</dbReference>
<dbReference type="InterPro" id="IPR007278">
    <property type="entry name" value="DUF397"/>
</dbReference>
<organism evidence="3 4">
    <name type="scientific">Streptomyces gulbargensis</name>
    <dbReference type="NCBI Taxonomy" id="364901"/>
    <lineage>
        <taxon>Bacteria</taxon>
        <taxon>Bacillati</taxon>
        <taxon>Actinomycetota</taxon>
        <taxon>Actinomycetes</taxon>
        <taxon>Kitasatosporales</taxon>
        <taxon>Streptomycetaceae</taxon>
        <taxon>Streptomyces</taxon>
    </lineage>
</organism>
<comment type="caution">
    <text evidence="3">The sequence shown here is derived from an EMBL/GenBank/DDBJ whole genome shotgun (WGS) entry which is preliminary data.</text>
</comment>
<proteinExistence type="predicted"/>
<feature type="domain" description="DUF397" evidence="2">
    <location>
        <begin position="8"/>
        <end position="61"/>
    </location>
</feature>
<dbReference type="RefSeq" id="WP_345285342.1">
    <property type="nucleotide sequence ID" value="NZ_BAABAJ010000014.1"/>
</dbReference>
<evidence type="ECO:0000259" key="2">
    <source>
        <dbReference type="Pfam" id="PF04149"/>
    </source>
</evidence>
<sequence>MQDNSAGAAWRSSSYSSGDGQCVEVRDDLSGVVPVRDSKDPAGPRLFFEADAWASFVGALKTSRL</sequence>
<protein>
    <recommendedName>
        <fullName evidence="2">DUF397 domain-containing protein</fullName>
    </recommendedName>
</protein>
<gene>
    <name evidence="3" type="ORF">GCM10022244_43500</name>
</gene>
<dbReference type="EMBL" id="BAABAJ010000014">
    <property type="protein sequence ID" value="GAA3929820.1"/>
    <property type="molecule type" value="Genomic_DNA"/>
</dbReference>
<evidence type="ECO:0000256" key="1">
    <source>
        <dbReference type="SAM" id="MobiDB-lite"/>
    </source>
</evidence>
<name>A0ABP7MTU5_9ACTN</name>
<evidence type="ECO:0000313" key="4">
    <source>
        <dbReference type="Proteomes" id="UP001501000"/>
    </source>
</evidence>
<reference evidence="4" key="1">
    <citation type="journal article" date="2019" name="Int. J. Syst. Evol. Microbiol.">
        <title>The Global Catalogue of Microorganisms (GCM) 10K type strain sequencing project: providing services to taxonomists for standard genome sequencing and annotation.</title>
        <authorList>
            <consortium name="The Broad Institute Genomics Platform"/>
            <consortium name="The Broad Institute Genome Sequencing Center for Infectious Disease"/>
            <person name="Wu L."/>
            <person name="Ma J."/>
        </authorList>
    </citation>
    <scope>NUCLEOTIDE SEQUENCE [LARGE SCALE GENOMIC DNA]</scope>
    <source>
        <strain evidence="4">JCM 16956</strain>
    </source>
</reference>
<feature type="region of interest" description="Disordered" evidence="1">
    <location>
        <begin position="1"/>
        <end position="22"/>
    </location>
</feature>
<accession>A0ABP7MTU5</accession>
<feature type="compositionally biased region" description="Polar residues" evidence="1">
    <location>
        <begin position="1"/>
        <end position="19"/>
    </location>
</feature>
<dbReference type="Proteomes" id="UP001501000">
    <property type="component" value="Unassembled WGS sequence"/>
</dbReference>
<keyword evidence="4" id="KW-1185">Reference proteome</keyword>